<evidence type="ECO:0000313" key="3">
    <source>
        <dbReference type="Proteomes" id="UP000538147"/>
    </source>
</evidence>
<comment type="caution">
    <text evidence="2">The sequence shown here is derived from an EMBL/GenBank/DDBJ whole genome shotgun (WGS) entry which is preliminary data.</text>
</comment>
<gene>
    <name evidence="2" type="ORF">FHS79_002138</name>
</gene>
<sequence length="111" mass="12010">MQFTLHCSMIVHWMGETMMRRSRTAGSLAIRIAVAAALASAAFVPVTATVMLQPAARPVQAVATPAKPVDVAMTESETESMRGVVMLICSLVFTAMLLRGRNDTQDDEQDK</sequence>
<keyword evidence="1" id="KW-1133">Transmembrane helix</keyword>
<dbReference type="EMBL" id="JACIIV010000014">
    <property type="protein sequence ID" value="MBB6227956.1"/>
    <property type="molecule type" value="Genomic_DNA"/>
</dbReference>
<keyword evidence="3" id="KW-1185">Reference proteome</keyword>
<dbReference type="Proteomes" id="UP000538147">
    <property type="component" value="Unassembled WGS sequence"/>
</dbReference>
<accession>A0A841L6V1</accession>
<dbReference type="RefSeq" id="WP_184199442.1">
    <property type="nucleotide sequence ID" value="NZ_BMOX01000061.1"/>
</dbReference>
<dbReference type="AlphaFoldDB" id="A0A841L6V1"/>
<keyword evidence="1" id="KW-0812">Transmembrane</keyword>
<protein>
    <submittedName>
        <fullName evidence="2">Uncharacterized protein</fullName>
    </submittedName>
</protein>
<keyword evidence="1" id="KW-0472">Membrane</keyword>
<name>A0A841L6V1_9SPHN</name>
<evidence type="ECO:0000313" key="2">
    <source>
        <dbReference type="EMBL" id="MBB6227956.1"/>
    </source>
</evidence>
<feature type="transmembrane region" description="Helical" evidence="1">
    <location>
        <begin position="80"/>
        <end position="98"/>
    </location>
</feature>
<reference evidence="2 3" key="1">
    <citation type="submission" date="2020-08" db="EMBL/GenBank/DDBJ databases">
        <title>Genomic Encyclopedia of Type Strains, Phase IV (KMG-IV): sequencing the most valuable type-strain genomes for metagenomic binning, comparative biology and taxonomic classification.</title>
        <authorList>
            <person name="Goeker M."/>
        </authorList>
    </citation>
    <scope>NUCLEOTIDE SEQUENCE [LARGE SCALE GENOMIC DNA]</scope>
    <source>
        <strain evidence="2 3">DSM 102189</strain>
    </source>
</reference>
<proteinExistence type="predicted"/>
<evidence type="ECO:0000256" key="1">
    <source>
        <dbReference type="SAM" id="Phobius"/>
    </source>
</evidence>
<organism evidence="2 3">
    <name type="scientific">Polymorphobacter multimanifer</name>
    <dbReference type="NCBI Taxonomy" id="1070431"/>
    <lineage>
        <taxon>Bacteria</taxon>
        <taxon>Pseudomonadati</taxon>
        <taxon>Pseudomonadota</taxon>
        <taxon>Alphaproteobacteria</taxon>
        <taxon>Sphingomonadales</taxon>
        <taxon>Sphingosinicellaceae</taxon>
        <taxon>Polymorphobacter</taxon>
    </lineage>
</organism>